<evidence type="ECO:0000313" key="2">
    <source>
        <dbReference type="Proteomes" id="UP000824469"/>
    </source>
</evidence>
<organism evidence="1 2">
    <name type="scientific">Taxus chinensis</name>
    <name type="common">Chinese yew</name>
    <name type="synonym">Taxus wallichiana var. chinensis</name>
    <dbReference type="NCBI Taxonomy" id="29808"/>
    <lineage>
        <taxon>Eukaryota</taxon>
        <taxon>Viridiplantae</taxon>
        <taxon>Streptophyta</taxon>
        <taxon>Embryophyta</taxon>
        <taxon>Tracheophyta</taxon>
        <taxon>Spermatophyta</taxon>
        <taxon>Pinopsida</taxon>
        <taxon>Pinidae</taxon>
        <taxon>Conifers II</taxon>
        <taxon>Cupressales</taxon>
        <taxon>Taxaceae</taxon>
        <taxon>Taxus</taxon>
    </lineage>
</organism>
<dbReference type="AlphaFoldDB" id="A0AA38LSH5"/>
<dbReference type="EMBL" id="JAHRHJ020000001">
    <property type="protein sequence ID" value="KAH9331837.1"/>
    <property type="molecule type" value="Genomic_DNA"/>
</dbReference>
<evidence type="ECO:0000313" key="1">
    <source>
        <dbReference type="EMBL" id="KAH9331837.1"/>
    </source>
</evidence>
<accession>A0AA38LSH5</accession>
<feature type="non-terminal residue" evidence="1">
    <location>
        <position position="1"/>
    </location>
</feature>
<protein>
    <submittedName>
        <fullName evidence="1">Uncharacterized protein</fullName>
    </submittedName>
</protein>
<gene>
    <name evidence="1" type="ORF">KI387_003945</name>
</gene>
<proteinExistence type="predicted"/>
<comment type="caution">
    <text evidence="1">The sequence shown here is derived from an EMBL/GenBank/DDBJ whole genome shotgun (WGS) entry which is preliminary data.</text>
</comment>
<dbReference type="Proteomes" id="UP000824469">
    <property type="component" value="Unassembled WGS sequence"/>
</dbReference>
<sequence>VQRLMVERDVARAERDEAQGWCVMAVAERDEARAHIVTLMSEWDQAWALAEPGDDRVTWWSQIRETSTQG</sequence>
<feature type="non-terminal residue" evidence="1">
    <location>
        <position position="70"/>
    </location>
</feature>
<reference evidence="1 2" key="1">
    <citation type="journal article" date="2021" name="Nat. Plants">
        <title>The Taxus genome provides insights into paclitaxel biosynthesis.</title>
        <authorList>
            <person name="Xiong X."/>
            <person name="Gou J."/>
            <person name="Liao Q."/>
            <person name="Li Y."/>
            <person name="Zhou Q."/>
            <person name="Bi G."/>
            <person name="Li C."/>
            <person name="Du R."/>
            <person name="Wang X."/>
            <person name="Sun T."/>
            <person name="Guo L."/>
            <person name="Liang H."/>
            <person name="Lu P."/>
            <person name="Wu Y."/>
            <person name="Zhang Z."/>
            <person name="Ro D.K."/>
            <person name="Shang Y."/>
            <person name="Huang S."/>
            <person name="Yan J."/>
        </authorList>
    </citation>
    <scope>NUCLEOTIDE SEQUENCE [LARGE SCALE GENOMIC DNA]</scope>
    <source>
        <strain evidence="1">Ta-2019</strain>
    </source>
</reference>
<keyword evidence="2" id="KW-1185">Reference proteome</keyword>
<name>A0AA38LSH5_TAXCH</name>